<organism evidence="1 2">
    <name type="scientific">Melia azedarach</name>
    <name type="common">Chinaberry tree</name>
    <dbReference type="NCBI Taxonomy" id="155640"/>
    <lineage>
        <taxon>Eukaryota</taxon>
        <taxon>Viridiplantae</taxon>
        <taxon>Streptophyta</taxon>
        <taxon>Embryophyta</taxon>
        <taxon>Tracheophyta</taxon>
        <taxon>Spermatophyta</taxon>
        <taxon>Magnoliopsida</taxon>
        <taxon>eudicotyledons</taxon>
        <taxon>Gunneridae</taxon>
        <taxon>Pentapetalae</taxon>
        <taxon>rosids</taxon>
        <taxon>malvids</taxon>
        <taxon>Sapindales</taxon>
        <taxon>Meliaceae</taxon>
        <taxon>Melia</taxon>
    </lineage>
</organism>
<dbReference type="Proteomes" id="UP001164539">
    <property type="component" value="Chromosome 4"/>
</dbReference>
<dbReference type="EMBL" id="CM051397">
    <property type="protein sequence ID" value="KAJ4721709.1"/>
    <property type="molecule type" value="Genomic_DNA"/>
</dbReference>
<protein>
    <submittedName>
        <fullName evidence="1">Uncharacterized protein</fullName>
    </submittedName>
</protein>
<evidence type="ECO:0000313" key="1">
    <source>
        <dbReference type="EMBL" id="KAJ4721709.1"/>
    </source>
</evidence>
<reference evidence="1 2" key="1">
    <citation type="journal article" date="2023" name="Science">
        <title>Complex scaffold remodeling in plant triterpene biosynthesis.</title>
        <authorList>
            <person name="De La Pena R."/>
            <person name="Hodgson H."/>
            <person name="Liu J.C."/>
            <person name="Stephenson M.J."/>
            <person name="Martin A.C."/>
            <person name="Owen C."/>
            <person name="Harkess A."/>
            <person name="Leebens-Mack J."/>
            <person name="Jimenez L.E."/>
            <person name="Osbourn A."/>
            <person name="Sattely E.S."/>
        </authorList>
    </citation>
    <scope>NUCLEOTIDE SEQUENCE [LARGE SCALE GENOMIC DNA]</scope>
    <source>
        <strain evidence="2">cv. JPN11</strain>
        <tissue evidence="1">Leaf</tissue>
    </source>
</reference>
<sequence>MGNNNCPLDACERAQQKYKHGADNTPATNAVGYDRRGAKTNGKAKPPQVSRMESTHVEDKFAAYINRAGNMIRTTSSVDGKNKPSSALAEDDGEDHFSEYINHAKTKMLRPLSSFVGGKSSDSMK</sequence>
<keyword evidence="2" id="KW-1185">Reference proteome</keyword>
<proteinExistence type="predicted"/>
<comment type="caution">
    <text evidence="1">The sequence shown here is derived from an EMBL/GenBank/DDBJ whole genome shotgun (WGS) entry which is preliminary data.</text>
</comment>
<accession>A0ACC1YFD7</accession>
<name>A0ACC1YFD7_MELAZ</name>
<gene>
    <name evidence="1" type="ORF">OWV82_009363</name>
</gene>
<evidence type="ECO:0000313" key="2">
    <source>
        <dbReference type="Proteomes" id="UP001164539"/>
    </source>
</evidence>